<dbReference type="RefSeq" id="WP_267282653.1">
    <property type="nucleotide sequence ID" value="NZ_JAOVZV010000021.1"/>
</dbReference>
<reference evidence="1" key="1">
    <citation type="submission" date="2022-10" db="EMBL/GenBank/DDBJ databases">
        <title>Chryseobacterium sp. nov., a novel bacterial species.</title>
        <authorList>
            <person name="Cao Y."/>
        </authorList>
    </citation>
    <scope>NUCLEOTIDE SEQUENCE</scope>
    <source>
        <strain evidence="1">KC 927</strain>
    </source>
</reference>
<accession>A0ABT3Y7Q9</accession>
<dbReference type="EMBL" id="JAOVZV010000021">
    <property type="protein sequence ID" value="MCX8534200.1"/>
    <property type="molecule type" value="Genomic_DNA"/>
</dbReference>
<organism evidence="1 2">
    <name type="scientific">Chryseobacterium luquanense</name>
    <dbReference type="NCBI Taxonomy" id="2983766"/>
    <lineage>
        <taxon>Bacteria</taxon>
        <taxon>Pseudomonadati</taxon>
        <taxon>Bacteroidota</taxon>
        <taxon>Flavobacteriia</taxon>
        <taxon>Flavobacteriales</taxon>
        <taxon>Weeksellaceae</taxon>
        <taxon>Chryseobacterium group</taxon>
        <taxon>Chryseobacterium</taxon>
    </lineage>
</organism>
<comment type="caution">
    <text evidence="1">The sequence shown here is derived from an EMBL/GenBank/DDBJ whole genome shotgun (WGS) entry which is preliminary data.</text>
</comment>
<name>A0ABT3Y7Q9_9FLAO</name>
<evidence type="ECO:0000313" key="1">
    <source>
        <dbReference type="EMBL" id="MCX8534200.1"/>
    </source>
</evidence>
<evidence type="ECO:0000313" key="2">
    <source>
        <dbReference type="Proteomes" id="UP001070176"/>
    </source>
</evidence>
<dbReference type="Proteomes" id="UP001070176">
    <property type="component" value="Unassembled WGS sequence"/>
</dbReference>
<sequence length="141" mass="15874">MSIENQIEEYISGQTIQKREDLLNLHKIILEIIPSCKLWFFDGRNSDGKVIANPNIGYGSQNLKYADGSSREFYQLGISANTTGISIYIIGIEDKNYLVKTYGDIIGKATVTGYCIKFKTLNNINLDVLREILKFGLNNSN</sequence>
<gene>
    <name evidence="1" type="ORF">OEA66_17765</name>
</gene>
<protein>
    <submittedName>
        <fullName evidence="1">DUF1801 domain-containing protein</fullName>
    </submittedName>
</protein>
<keyword evidence="2" id="KW-1185">Reference proteome</keyword>
<proteinExistence type="predicted"/>